<reference evidence="3 4" key="1">
    <citation type="submission" date="2021-08" db="EMBL/GenBank/DDBJ databases">
        <authorList>
            <person name="Tuo L."/>
        </authorList>
    </citation>
    <scope>NUCLEOTIDE SEQUENCE [LARGE SCALE GENOMIC DNA]</scope>
    <source>
        <strain evidence="3 4">JCM 31229</strain>
    </source>
</reference>
<dbReference type="PANTHER" id="PTHR46825">
    <property type="entry name" value="D-ALANYL-D-ALANINE-CARBOXYPEPTIDASE/ENDOPEPTIDASE AMPH"/>
    <property type="match status" value="1"/>
</dbReference>
<keyword evidence="4" id="KW-1185">Reference proteome</keyword>
<feature type="signal peptide" evidence="1">
    <location>
        <begin position="1"/>
        <end position="20"/>
    </location>
</feature>
<dbReference type="Gene3D" id="3.40.710.10">
    <property type="entry name" value="DD-peptidase/beta-lactamase superfamily"/>
    <property type="match status" value="1"/>
</dbReference>
<accession>A0ABS7PM50</accession>
<dbReference type="Proteomes" id="UP000706039">
    <property type="component" value="Unassembled WGS sequence"/>
</dbReference>
<gene>
    <name evidence="3" type="ORF">K7G82_05700</name>
</gene>
<organism evidence="3 4">
    <name type="scientific">Sphingomonas colocasiae</name>
    <dbReference type="NCBI Taxonomy" id="1848973"/>
    <lineage>
        <taxon>Bacteria</taxon>
        <taxon>Pseudomonadati</taxon>
        <taxon>Pseudomonadota</taxon>
        <taxon>Alphaproteobacteria</taxon>
        <taxon>Sphingomonadales</taxon>
        <taxon>Sphingomonadaceae</taxon>
        <taxon>Sphingomonas</taxon>
    </lineage>
</organism>
<dbReference type="Pfam" id="PF00144">
    <property type="entry name" value="Beta-lactamase"/>
    <property type="match status" value="1"/>
</dbReference>
<keyword evidence="1" id="KW-0732">Signal</keyword>
<dbReference type="InterPro" id="IPR001466">
    <property type="entry name" value="Beta-lactam-related"/>
</dbReference>
<evidence type="ECO:0000313" key="3">
    <source>
        <dbReference type="EMBL" id="MBY8821775.1"/>
    </source>
</evidence>
<proteinExistence type="predicted"/>
<dbReference type="SUPFAM" id="SSF56601">
    <property type="entry name" value="beta-lactamase/transpeptidase-like"/>
    <property type="match status" value="1"/>
</dbReference>
<sequence length="651" mass="68662">MKFMLALALLSLPAALAAQAPVPSDTPGKTASGISYTQPRDWTMTVKGSATIFAAPEANLNIAVVDAGEAESAQAAAAKAWAAYRPDAARTVRLVSPAARGDGWDERVGIAYETSPNERATVSALALRKDKGWTVVITDGAESTANKRSAATSVIQGSLRPAGYAPETFAGKAAHRLTPDRIQAIRDFVAESAKQLEVPGVGIALIDQGKVVWEGGVGVREIGGNEPVTAHTKFMVASNTKGMATLLLSVLADEGKLRWDQKVTDLYPAFRLGSDAVTQSTLVRHLVCACTGLPRKDYAFILADAGAPASDTFRQLAETQPTSKFGELFQYNNLMASAAGYLGGSLAYPKMELGAAFDKAMQTRIFGPLGMRDTGFDNAAAEKGDWARPHGLDVDGRMVEIPNTFNHLIVPHRPAGGAWSSAADMARYAQLELSKGLTPEGKRLVSEANLLERRKHGVPIGENGWYGMGLMERVVSGVTVVTHGGTLQGYHSSFFVLPDAGIGAVILTNADPGASMIAPYLRRLLEVVYDGKPEAAQDVAAVAARIKAQAQARRAKLTVPGDPAVLAGLATTYRSQIDGKISFSDRGGAKWMKAGFIEGPVATRKNADGTVSIVSAGGGAIGVEAVVGSKDGARTLTVRDSQHDYVYTEVR</sequence>
<dbReference type="InterPro" id="IPR050491">
    <property type="entry name" value="AmpC-like"/>
</dbReference>
<feature type="chain" id="PRO_5045719415" evidence="1">
    <location>
        <begin position="21"/>
        <end position="651"/>
    </location>
</feature>
<dbReference type="EMBL" id="JAINVV010000003">
    <property type="protein sequence ID" value="MBY8821775.1"/>
    <property type="molecule type" value="Genomic_DNA"/>
</dbReference>
<evidence type="ECO:0000313" key="4">
    <source>
        <dbReference type="Proteomes" id="UP000706039"/>
    </source>
</evidence>
<evidence type="ECO:0000259" key="2">
    <source>
        <dbReference type="Pfam" id="PF00144"/>
    </source>
</evidence>
<evidence type="ECO:0000256" key="1">
    <source>
        <dbReference type="SAM" id="SignalP"/>
    </source>
</evidence>
<comment type="caution">
    <text evidence="3">The sequence shown here is derived from an EMBL/GenBank/DDBJ whole genome shotgun (WGS) entry which is preliminary data.</text>
</comment>
<feature type="domain" description="Beta-lactamase-related" evidence="2">
    <location>
        <begin position="186"/>
        <end position="514"/>
    </location>
</feature>
<dbReference type="InterPro" id="IPR012338">
    <property type="entry name" value="Beta-lactam/transpept-like"/>
</dbReference>
<name>A0ABS7PM50_9SPHN</name>
<protein>
    <submittedName>
        <fullName evidence="3">Beta-lactamase family protein</fullName>
    </submittedName>
</protein>
<dbReference type="PANTHER" id="PTHR46825:SF15">
    <property type="entry name" value="BETA-LACTAMASE-RELATED DOMAIN-CONTAINING PROTEIN"/>
    <property type="match status" value="1"/>
</dbReference>